<organism evidence="2 3">
    <name type="scientific">Polarella glacialis</name>
    <name type="common">Dinoflagellate</name>
    <dbReference type="NCBI Taxonomy" id="89957"/>
    <lineage>
        <taxon>Eukaryota</taxon>
        <taxon>Sar</taxon>
        <taxon>Alveolata</taxon>
        <taxon>Dinophyceae</taxon>
        <taxon>Suessiales</taxon>
        <taxon>Suessiaceae</taxon>
        <taxon>Polarella</taxon>
    </lineage>
</organism>
<dbReference type="EMBL" id="CAJNNW010031000">
    <property type="protein sequence ID" value="CAE8705569.1"/>
    <property type="molecule type" value="Genomic_DNA"/>
</dbReference>
<feature type="region of interest" description="Disordered" evidence="1">
    <location>
        <begin position="1"/>
        <end position="24"/>
    </location>
</feature>
<name>A0A813KN37_POLGL</name>
<protein>
    <submittedName>
        <fullName evidence="2">Uncharacterized protein</fullName>
    </submittedName>
</protein>
<evidence type="ECO:0000313" key="2">
    <source>
        <dbReference type="EMBL" id="CAE8705569.1"/>
    </source>
</evidence>
<proteinExistence type="predicted"/>
<feature type="region of interest" description="Disordered" evidence="1">
    <location>
        <begin position="1236"/>
        <end position="1294"/>
    </location>
</feature>
<feature type="compositionally biased region" description="Basic and acidic residues" evidence="1">
    <location>
        <begin position="1249"/>
        <end position="1258"/>
    </location>
</feature>
<evidence type="ECO:0000256" key="1">
    <source>
        <dbReference type="SAM" id="MobiDB-lite"/>
    </source>
</evidence>
<gene>
    <name evidence="2" type="ORF">PGLA2088_LOCUS33766</name>
</gene>
<reference evidence="2" key="1">
    <citation type="submission" date="2021-02" db="EMBL/GenBank/DDBJ databases">
        <authorList>
            <person name="Dougan E. K."/>
            <person name="Rhodes N."/>
            <person name="Thang M."/>
            <person name="Chan C."/>
        </authorList>
    </citation>
    <scope>NUCLEOTIDE SEQUENCE</scope>
</reference>
<sequence>MQVQQPGRQPPIEADDPPGLEHQVTDMQVDEGGPITKANTGDDLESYASGISLKLNLEFALPGTRIIGSGKKDEEAGQLTDSFGSAVFSSNQGNRANALNALFLSVGIAMLEHALECHRKLPECVKSERQAVGVRCRDVVLASWFLVSPLKETQHLWTFTTSVESPWSHIPYTEQARTQVPRSLFLMPGHRPSTCTPCMPWRGQRHRTVDVAAAVTVDQVAVNSSLCPARHHSSCCAEEAVRAGRIRRKAQACFSATPYSELRCCSSALTPVRRGPAPTRLGSARASTWHEAFLPVGGNPVSVFPASSAKLWLHGFGHVKKDQSIAEPLACSQIYTSSGPAGCLTIRSLLTKRTARLLLRSFRINIGLELENCYNREEDCDFAEEAAALPQTPADGLGLGKCKPSAGAPSDRSFREALPLSGGSILVGSQSPSHKHVSVLPGSSADMSRLTDGLCTHISIFPAQFGEIQTSLAKIQRGPEGVAFEACIYPLHPHIREVQGQVMAKLVPTWSGLVRMVGATCSGRRSPSILLKALKRPRSQLADSVVAKVGPGLASEIALQKQKLPGGSTRPCAAGMPSAGPRQSVVAWALYGSGTILSADILKKLTGGSHCHRESETFNRLTFFQLLKVSGQVTFVTQCDALNYQASRQPRPDLSHILPQGKSRRVWLEFQRGPEGVAFEACIYPLHPYIREVQRQVMAKLVPTWSGLVRMVGATCSGRRSPSILLKALKRPRSQLADSVVAKVGPGLASEIALQKQKLPGGSTRPCAAGMPSAGPRQSVVAWALYGSGTILSADILKKLTGGSHCHRESEIFNRLTFFQLLKVSGQVTFVTQCDALNYQDYADWVIDQIDPTGLIHHREQMSDPEAVKEDGFKGFCVHAVDVVPWLGMRCRAIEVCKGLQQPRARLQKQDVSLPANAVRRRTSGRGHGKRHWRLENVPEKRVLKAGLLRLQQLLGSSSGLWDEDAAEPSASSPKRVLRRSFFERILDGQLELKACPPSDVLAAQGDLRHLSVRQLLAIRTRELDFPVTQAGSFNVHSNFLAALDNELFDKIGRRALRGQAPPELRTLKALGLRMVLCLGSADLVMAVEASADSLKQAPPPLWLSPLDEEDWPGCSFLLAHTGELWAQALPGLTPDLVSLTAGSDVSVVMDLVSGARSDRLLHWEVTCIDPRKDDVAGALALARARRRCTAVALAKPVHVATVADLLENAAGELRAADFASESLLDSPKLPLACRQSEEYPKKASWPPAKEEPDKEQEPEGVAVDWPSPSPRKGQRVPEFGTGPGSDNEPSEPSFFEKLFAQVACCGSNSRRADHQNFF</sequence>
<comment type="caution">
    <text evidence="2">The sequence shown here is derived from an EMBL/GenBank/DDBJ whole genome shotgun (WGS) entry which is preliminary data.</text>
</comment>
<accession>A0A813KN37</accession>
<evidence type="ECO:0000313" key="3">
    <source>
        <dbReference type="Proteomes" id="UP000626109"/>
    </source>
</evidence>
<dbReference type="Proteomes" id="UP000626109">
    <property type="component" value="Unassembled WGS sequence"/>
</dbReference>